<keyword evidence="11 17" id="KW-0863">Zinc-finger</keyword>
<dbReference type="PANTHER" id="PTHR12389:SF0">
    <property type="entry name" value="E3 UBIQUITIN-PROTEIN LIGASE LISTERIN"/>
    <property type="match status" value="1"/>
</dbReference>
<comment type="similarity">
    <text evidence="4 18">Belongs to the LTN1 family.</text>
</comment>
<evidence type="ECO:0000256" key="18">
    <source>
        <dbReference type="RuleBase" id="RU367090"/>
    </source>
</evidence>
<dbReference type="SMART" id="SM01197">
    <property type="entry name" value="FANCL_C"/>
    <property type="match status" value="1"/>
</dbReference>
<dbReference type="Pfam" id="PF24618">
    <property type="entry name" value="LTN1_E3_ligase_5th"/>
    <property type="match status" value="1"/>
</dbReference>
<evidence type="ECO:0000256" key="6">
    <source>
        <dbReference type="ARBA" id="ARBA00017157"/>
    </source>
</evidence>
<dbReference type="Proteomes" id="UP000230233">
    <property type="component" value="Chromosome I"/>
</dbReference>
<keyword evidence="21" id="KW-1185">Reference proteome</keyword>
<dbReference type="Pfam" id="PF13639">
    <property type="entry name" value="zf-RING_2"/>
    <property type="match status" value="1"/>
</dbReference>
<gene>
    <name evidence="20" type="primary">Cni-Y54E10A.11</name>
    <name evidence="20" type="synonym">Cnig_chr_I.g1059</name>
    <name evidence="20" type="ORF">B9Z55_001059</name>
</gene>
<dbReference type="GO" id="GO:0016567">
    <property type="term" value="P:protein ubiquitination"/>
    <property type="evidence" value="ECO:0007669"/>
    <property type="project" value="UniProtKB-UniPathway"/>
</dbReference>
<sequence length="1458" mass="166308">MSKQQRRKGNAKNASSASAHGYLAQGGENFVGLTPEMNIFEMASSNRLSNFPGIDDETRIVMRKLTKKDCQTREKGLRELTNIINAETSSIENCYEHFCGLVPQLSTDGSPTVRLLTMKTIALFLVKLKKSASKGLKKIIPMVLFARCDVTNGVAAAAGAVIRDGFEADKKQQVIQLFAPLVFEMAAKIVQGKHDLSIPGEYDASEDREARKSRLETQSLNVFLSYIKEFGADSTIWEEEARKLFENTAFLKMVFGGTNAALKVQVLNLAYRFKNNVEVILNAPSIVTYIQNHLDSQTFTPECSTAWEGMIILLPSAQFHTKVSLQNGIYPRFLNVIRKKGNHWRVLQHFLLPAVVLLLKEMGGLENDMKVLGTIMESFTDNLPWTADASINAVLSWFNTFSDFVRWILTNDRINLVVWEKLHPLIVTVTEQAMTFPTKDIAECVTDLLQWIIELKTINEVDVSTLLHNIESKIVGAGTENSRLIKHLLTEPGKNIVLSNLHANLLSSPELVDFQIIKNLSCSEKDYFNATSQKISNFSFIEKTEKFDITQAVDIVRLITLLLENQDIKSFNISVKNDHVGRRLLLTGDSIIWNKLLKNVPVSTFQNMINYWHEKRNGTAIADAVSFLKEMGVEMDTKQAADNVEFLITLLRKMKSTDVSNEAEKNALILKLFTAIFESDEDAKSEHYNCLSEHLTSDFNSGQFFEKLFASSEEYDIERILETACRVDKLIDLCEEQTRQTIVNNVFLSGKQCGTIIEQFQFLELEVMSCSTKPTVISTTHQHCYSHLDENKAKEIVTESARIALFNISSKYHNSAHQVFGWQVISIISALEKRYSLVALSDELQQSRREIEKRLIRSDEVRCKLDETSPCIFLADAYDMSFEQKQKYIQCQAEPSEVPENELEVLYRENQTPLDFLMNVFEGGYQMFDFDRSNNYHWMINLMFVKKCIQYGGSIFDAEESGLRDYALCGIVTVLDQSTDILGNTPNAFDEDPRLEAMTSLFIELYLVLNDSIKNDDHPTQTIEEWKEFYVPTINSLFIRMFRMIRKEQQPTPFVRTLLQAMFTLAEFPTNVPNDNVVTREFVPELSVFKYSLLEESFIAQAFILLSSNVEHIQLIGYAAAKLLVPIMFKTENPQVLDDDQEETEIMVANRSKLNLPVMISKSYPSDHNHKHVGPLLLDLAILPLETTTEFVLNQEQRVVYCDAIDSFFKNALNALMLDQPFDFSQVPIVSKIPKSQEREYYLKSDLTASPLFFEKFASRLLFKSITLLPAAVRLFHKNIPNNFKPIFQEVVTKHASKLLIENELNKVQNAEFGERLKVRTVPVTGQIISEYTVEDTKMKLTIELPRDYPLSVPAMNLDKAIVKGDRAKKWLLQLNAYLFHQNGAILEGIEMWKRNVDKGIEGAEDCTICMMTVHQQTNQLPKVKCKQCKNRFHSNCLYKWFESSNQSTCPLCRNNFT</sequence>
<dbReference type="STRING" id="1611254.A0A2G5VDY5"/>
<evidence type="ECO:0000256" key="5">
    <source>
        <dbReference type="ARBA" id="ARBA00012483"/>
    </source>
</evidence>
<evidence type="ECO:0000256" key="12">
    <source>
        <dbReference type="ARBA" id="ARBA00022786"/>
    </source>
</evidence>
<keyword evidence="8 18" id="KW-0808">Transferase</keyword>
<dbReference type="InterPro" id="IPR016024">
    <property type="entry name" value="ARM-type_fold"/>
</dbReference>
<dbReference type="InterPro" id="IPR013083">
    <property type="entry name" value="Znf_RING/FYVE/PHD"/>
</dbReference>
<dbReference type="InterPro" id="IPR039795">
    <property type="entry name" value="LTN1/Rkr1"/>
</dbReference>
<evidence type="ECO:0000256" key="11">
    <source>
        <dbReference type="ARBA" id="ARBA00022771"/>
    </source>
</evidence>
<evidence type="ECO:0000256" key="3">
    <source>
        <dbReference type="ARBA" id="ARBA00004906"/>
    </source>
</evidence>
<dbReference type="SMART" id="SM00184">
    <property type="entry name" value="RING"/>
    <property type="match status" value="1"/>
</dbReference>
<accession>A0A2G5VDY5</accession>
<dbReference type="PANTHER" id="PTHR12389">
    <property type="entry name" value="ZINC FINGER PROTEIN 294"/>
    <property type="match status" value="1"/>
</dbReference>
<dbReference type="GO" id="GO:1990116">
    <property type="term" value="P:ribosome-associated ubiquitin-dependent protein catabolic process"/>
    <property type="evidence" value="ECO:0007669"/>
    <property type="project" value="UniProtKB-UniRule"/>
</dbReference>
<keyword evidence="12 18" id="KW-0833">Ubl conjugation pathway</keyword>
<evidence type="ECO:0000256" key="8">
    <source>
        <dbReference type="ARBA" id="ARBA00022679"/>
    </source>
</evidence>
<dbReference type="InterPro" id="IPR011989">
    <property type="entry name" value="ARM-like"/>
</dbReference>
<comment type="subunit">
    <text evidence="16">Component of the ribosome quality control complex (RQC), composed of at least the E3 ubiquitin ligase ltn1 and nemf. The complex probably also contains tcf25 as well as vcp/p97 and its ubiquitin-binding cofactors. RQC forms a stable complex with 60S ribosomal subunits.</text>
</comment>
<evidence type="ECO:0000259" key="19">
    <source>
        <dbReference type="PROSITE" id="PS50089"/>
    </source>
</evidence>
<evidence type="ECO:0000313" key="21">
    <source>
        <dbReference type="Proteomes" id="UP000230233"/>
    </source>
</evidence>
<comment type="catalytic activity">
    <reaction evidence="1 18">
        <text>S-ubiquitinyl-[E2 ubiquitin-conjugating enzyme]-L-cysteine + [acceptor protein]-L-lysine = [E2 ubiquitin-conjugating enzyme]-L-cysteine + N(6)-ubiquitinyl-[acceptor protein]-L-lysine.</text>
        <dbReference type="EC" id="2.3.2.27"/>
    </reaction>
</comment>
<evidence type="ECO:0000256" key="14">
    <source>
        <dbReference type="ARBA" id="ARBA00032366"/>
    </source>
</evidence>
<protein>
    <recommendedName>
        <fullName evidence="6 18">E3 ubiquitin-protein ligase listerin</fullName>
        <ecNumber evidence="5 18">2.3.2.27</ecNumber>
    </recommendedName>
    <alternativeName>
        <fullName evidence="14 18">RING-type E3 ubiquitin transferase listerin</fullName>
    </alternativeName>
</protein>
<dbReference type="GO" id="GO:0005829">
    <property type="term" value="C:cytosol"/>
    <property type="evidence" value="ECO:0007669"/>
    <property type="project" value="UniProtKB-SubCell"/>
</dbReference>
<evidence type="ECO:0000256" key="13">
    <source>
        <dbReference type="ARBA" id="ARBA00022833"/>
    </source>
</evidence>
<dbReference type="InterPro" id="IPR039804">
    <property type="entry name" value="RING-CH-C4HC3_LTN1"/>
</dbReference>
<dbReference type="InterPro" id="IPR001841">
    <property type="entry name" value="Znf_RING"/>
</dbReference>
<evidence type="ECO:0000256" key="4">
    <source>
        <dbReference type="ARBA" id="ARBA00007997"/>
    </source>
</evidence>
<keyword evidence="13 18" id="KW-0862">Zinc</keyword>
<evidence type="ECO:0000256" key="2">
    <source>
        <dbReference type="ARBA" id="ARBA00004514"/>
    </source>
</evidence>
<evidence type="ECO:0000256" key="10">
    <source>
        <dbReference type="ARBA" id="ARBA00022737"/>
    </source>
</evidence>
<dbReference type="GO" id="GO:0072344">
    <property type="term" value="P:rescue of stalled ribosome"/>
    <property type="evidence" value="ECO:0007669"/>
    <property type="project" value="UniProtKB-UniRule"/>
</dbReference>
<dbReference type="Pfam" id="PF23009">
    <property type="entry name" value="UBC_like"/>
    <property type="match status" value="1"/>
</dbReference>
<name>A0A2G5VDY5_9PELO</name>
<dbReference type="GO" id="GO:0008270">
    <property type="term" value="F:zinc ion binding"/>
    <property type="evidence" value="ECO:0007669"/>
    <property type="project" value="UniProtKB-KW"/>
</dbReference>
<evidence type="ECO:0000256" key="17">
    <source>
        <dbReference type="PROSITE-ProRule" id="PRU00175"/>
    </source>
</evidence>
<evidence type="ECO:0000313" key="20">
    <source>
        <dbReference type="EMBL" id="PIC49974.1"/>
    </source>
</evidence>
<dbReference type="FunFam" id="1.25.10.10:FF:001435">
    <property type="entry name" value="E3 ubiquitin-protein ligase listerin"/>
    <property type="match status" value="1"/>
</dbReference>
<comment type="function">
    <text evidence="15">E3 ubiquitin-protein ligase. Component of the ribosome quality control complex (RQC), a ribosome-associated complex that mediates ubiquitination and extraction of incompletely synthesized nascent chains for proteasomal degradation. Ubiquitination leads to vcp/p97 recruitment for extraction and degradation of the incomplete translation product.</text>
</comment>
<reference evidence="21" key="1">
    <citation type="submission" date="2017-10" db="EMBL/GenBank/DDBJ databases">
        <title>Rapid genome shrinkage in a self-fertile nematode reveals novel sperm competition proteins.</title>
        <authorList>
            <person name="Yin D."/>
            <person name="Schwarz E.M."/>
            <person name="Thomas C.G."/>
            <person name="Felde R.L."/>
            <person name="Korf I.F."/>
            <person name="Cutter A.D."/>
            <person name="Schartner C.M."/>
            <person name="Ralston E.J."/>
            <person name="Meyer B.J."/>
            <person name="Haag E.S."/>
        </authorList>
    </citation>
    <scope>NUCLEOTIDE SEQUENCE [LARGE SCALE GENOMIC DNA]</scope>
    <source>
        <strain evidence="21">JU1422</strain>
    </source>
</reference>
<evidence type="ECO:0000256" key="1">
    <source>
        <dbReference type="ARBA" id="ARBA00000900"/>
    </source>
</evidence>
<dbReference type="FunFam" id="3.30.40.10:FF:000038">
    <property type="entry name" value="E3 ubiquitin-protein ligase listerin"/>
    <property type="match status" value="1"/>
</dbReference>
<dbReference type="InterPro" id="IPR056241">
    <property type="entry name" value="LTN1_HEAT_5th"/>
</dbReference>
<dbReference type="Gene3D" id="1.25.10.10">
    <property type="entry name" value="Leucine-rich Repeat Variant"/>
    <property type="match status" value="1"/>
</dbReference>
<keyword evidence="10" id="KW-0677">Repeat</keyword>
<dbReference type="Pfam" id="PF22958">
    <property type="entry name" value="Ltn1_1st"/>
    <property type="match status" value="1"/>
</dbReference>
<dbReference type="UniPathway" id="UPA00143"/>
<feature type="domain" description="RING-type" evidence="19">
    <location>
        <begin position="1407"/>
        <end position="1454"/>
    </location>
</feature>
<keyword evidence="9 18" id="KW-0479">Metal-binding</keyword>
<organism evidence="20 21">
    <name type="scientific">Caenorhabditis nigoni</name>
    <dbReference type="NCBI Taxonomy" id="1611254"/>
    <lineage>
        <taxon>Eukaryota</taxon>
        <taxon>Metazoa</taxon>
        <taxon>Ecdysozoa</taxon>
        <taxon>Nematoda</taxon>
        <taxon>Chromadorea</taxon>
        <taxon>Rhabditida</taxon>
        <taxon>Rhabditina</taxon>
        <taxon>Rhabditomorpha</taxon>
        <taxon>Rhabditoidea</taxon>
        <taxon>Rhabditidae</taxon>
        <taxon>Peloderinae</taxon>
        <taxon>Caenorhabditis</taxon>
    </lineage>
</organism>
<dbReference type="SUPFAM" id="SSF57850">
    <property type="entry name" value="RING/U-box"/>
    <property type="match status" value="1"/>
</dbReference>
<dbReference type="PROSITE" id="PS50089">
    <property type="entry name" value="ZF_RING_2"/>
    <property type="match status" value="1"/>
</dbReference>
<dbReference type="OrthoDB" id="6108at2759"/>
<evidence type="ECO:0000256" key="16">
    <source>
        <dbReference type="ARBA" id="ARBA00065062"/>
    </source>
</evidence>
<dbReference type="EC" id="2.3.2.27" evidence="5 18"/>
<evidence type="ECO:0000256" key="15">
    <source>
        <dbReference type="ARBA" id="ARBA00053497"/>
    </source>
</evidence>
<dbReference type="GO" id="GO:1990112">
    <property type="term" value="C:RQC complex"/>
    <property type="evidence" value="ECO:0007669"/>
    <property type="project" value="UniProtKB-UniRule"/>
</dbReference>
<dbReference type="GO" id="GO:0043023">
    <property type="term" value="F:ribosomal large subunit binding"/>
    <property type="evidence" value="ECO:0007669"/>
    <property type="project" value="TreeGrafter"/>
</dbReference>
<keyword evidence="7" id="KW-0963">Cytoplasm</keyword>
<dbReference type="SUPFAM" id="SSF48371">
    <property type="entry name" value="ARM repeat"/>
    <property type="match status" value="1"/>
</dbReference>
<dbReference type="InterPro" id="IPR054476">
    <property type="entry name" value="Ltn1_N"/>
</dbReference>
<dbReference type="EMBL" id="PDUG01000001">
    <property type="protein sequence ID" value="PIC49974.1"/>
    <property type="molecule type" value="Genomic_DNA"/>
</dbReference>
<evidence type="ECO:0000256" key="9">
    <source>
        <dbReference type="ARBA" id="ARBA00022723"/>
    </source>
</evidence>
<dbReference type="GO" id="GO:0061630">
    <property type="term" value="F:ubiquitin protein ligase activity"/>
    <property type="evidence" value="ECO:0007669"/>
    <property type="project" value="UniProtKB-UniRule"/>
</dbReference>
<comment type="pathway">
    <text evidence="3 18">Protein modification; protein ubiquitination.</text>
</comment>
<evidence type="ECO:0000256" key="7">
    <source>
        <dbReference type="ARBA" id="ARBA00022490"/>
    </source>
</evidence>
<comment type="subcellular location">
    <subcellularLocation>
        <location evidence="2">Cytoplasm</location>
        <location evidence="2">Cytosol</location>
    </subcellularLocation>
</comment>
<dbReference type="Gene3D" id="3.30.40.10">
    <property type="entry name" value="Zinc/RING finger domain, C3HC4 (zinc finger)"/>
    <property type="match status" value="1"/>
</dbReference>
<proteinExistence type="inferred from homology"/>
<dbReference type="CDD" id="cd16491">
    <property type="entry name" value="RING-CH-C4HC3_LTN1"/>
    <property type="match status" value="1"/>
</dbReference>
<dbReference type="InterPro" id="IPR054478">
    <property type="entry name" value="LTN1_UBC"/>
</dbReference>
<comment type="caution">
    <text evidence="20">The sequence shown here is derived from an EMBL/GenBank/DDBJ whole genome shotgun (WGS) entry which is preliminary data.</text>
</comment>